<gene>
    <name evidence="2" type="ORF">OUZ56_014560</name>
</gene>
<dbReference type="Proteomes" id="UP001234178">
    <property type="component" value="Unassembled WGS sequence"/>
</dbReference>
<reference evidence="2 3" key="1">
    <citation type="journal article" date="2023" name="Nucleic Acids Res.">
        <title>The hologenome of Daphnia magna reveals possible DNA methylation and microbiome-mediated evolution of the host genome.</title>
        <authorList>
            <person name="Chaturvedi A."/>
            <person name="Li X."/>
            <person name="Dhandapani V."/>
            <person name="Marshall H."/>
            <person name="Kissane S."/>
            <person name="Cuenca-Cambronero M."/>
            <person name="Asole G."/>
            <person name="Calvet F."/>
            <person name="Ruiz-Romero M."/>
            <person name="Marangio P."/>
            <person name="Guigo R."/>
            <person name="Rago D."/>
            <person name="Mirbahai L."/>
            <person name="Eastwood N."/>
            <person name="Colbourne J.K."/>
            <person name="Zhou J."/>
            <person name="Mallon E."/>
            <person name="Orsini L."/>
        </authorList>
    </citation>
    <scope>NUCLEOTIDE SEQUENCE [LARGE SCALE GENOMIC DNA]</scope>
    <source>
        <strain evidence="2">LRV0_1</strain>
    </source>
</reference>
<keyword evidence="3" id="KW-1185">Reference proteome</keyword>
<evidence type="ECO:0000256" key="1">
    <source>
        <dbReference type="SAM" id="MobiDB-lite"/>
    </source>
</evidence>
<comment type="caution">
    <text evidence="2">The sequence shown here is derived from an EMBL/GenBank/DDBJ whole genome shotgun (WGS) entry which is preliminary data.</text>
</comment>
<organism evidence="2 3">
    <name type="scientific">Daphnia magna</name>
    <dbReference type="NCBI Taxonomy" id="35525"/>
    <lineage>
        <taxon>Eukaryota</taxon>
        <taxon>Metazoa</taxon>
        <taxon>Ecdysozoa</taxon>
        <taxon>Arthropoda</taxon>
        <taxon>Crustacea</taxon>
        <taxon>Branchiopoda</taxon>
        <taxon>Diplostraca</taxon>
        <taxon>Cladocera</taxon>
        <taxon>Anomopoda</taxon>
        <taxon>Daphniidae</taxon>
        <taxon>Daphnia</taxon>
    </lineage>
</organism>
<feature type="region of interest" description="Disordered" evidence="1">
    <location>
        <begin position="1"/>
        <end position="24"/>
    </location>
</feature>
<sequence>MRKLLPVPHHHPPPPPPTRAFSIHGLSEADMPDGPIGRIAANTMPTPTWPFLIFFLSLSSSSAPSPLNDHYTRIENPKAILEELESFAIQVNKSSGSFVSPIASTIIQTSRRKEVTTSEFPTSLRLQDFEDEQEVVELTLQV</sequence>
<feature type="compositionally biased region" description="Basic residues" evidence="1">
    <location>
        <begin position="1"/>
        <end position="12"/>
    </location>
</feature>
<dbReference type="EMBL" id="JAOYFB010000038">
    <property type="protein sequence ID" value="KAK4025495.1"/>
    <property type="molecule type" value="Genomic_DNA"/>
</dbReference>
<name>A0ABR0AKB7_9CRUS</name>
<accession>A0ABR0AKB7</accession>
<evidence type="ECO:0000313" key="3">
    <source>
        <dbReference type="Proteomes" id="UP001234178"/>
    </source>
</evidence>
<protein>
    <submittedName>
        <fullName evidence="2">Uncharacterized protein</fullName>
    </submittedName>
</protein>
<evidence type="ECO:0000313" key="2">
    <source>
        <dbReference type="EMBL" id="KAK4025495.1"/>
    </source>
</evidence>
<proteinExistence type="predicted"/>